<sequence length="188" mass="20284">MIGLVYGFVTGVLFGFFLQKGRVLRYDKQLGALRLMDFTIIKFMLSHVIVAMIGVYLLYDLGLVKLSVKPTILGGVAIGGLLFGLGWGLVGYCPGTAVASLGEGRLDAAWAILGMLVGAGLYAEAYPWLKTTVLTWGNFGKVTIPQALGVSHWAVIAVVVALALALFWLLERHEATRPALKLHKRPGE</sequence>
<name>A0ABU3NZJ4_9FIRM</name>
<feature type="transmembrane region" description="Helical" evidence="1">
    <location>
        <begin position="106"/>
        <end position="129"/>
    </location>
</feature>
<accession>A0ABU3NZJ4</accession>
<comment type="caution">
    <text evidence="2">The sequence shown here is derived from an EMBL/GenBank/DDBJ whole genome shotgun (WGS) entry which is preliminary data.</text>
</comment>
<dbReference type="Proteomes" id="UP001254848">
    <property type="component" value="Unassembled WGS sequence"/>
</dbReference>
<organism evidence="2 3">
    <name type="scientific">Anaeroselena agilis</name>
    <dbReference type="NCBI Taxonomy" id="3063788"/>
    <lineage>
        <taxon>Bacteria</taxon>
        <taxon>Bacillati</taxon>
        <taxon>Bacillota</taxon>
        <taxon>Negativicutes</taxon>
        <taxon>Acetonemataceae</taxon>
        <taxon>Anaeroselena</taxon>
    </lineage>
</organism>
<proteinExistence type="predicted"/>
<evidence type="ECO:0000313" key="3">
    <source>
        <dbReference type="Proteomes" id="UP001254848"/>
    </source>
</evidence>
<dbReference type="EMBL" id="JAUOZS010000001">
    <property type="protein sequence ID" value="MDT8901727.1"/>
    <property type="molecule type" value="Genomic_DNA"/>
</dbReference>
<keyword evidence="3" id="KW-1185">Reference proteome</keyword>
<dbReference type="RefSeq" id="WP_413780231.1">
    <property type="nucleotide sequence ID" value="NZ_JAUOZS010000001.1"/>
</dbReference>
<keyword evidence="1" id="KW-1133">Transmembrane helix</keyword>
<feature type="transmembrane region" description="Helical" evidence="1">
    <location>
        <begin position="6"/>
        <end position="23"/>
    </location>
</feature>
<dbReference type="Pfam" id="PF04143">
    <property type="entry name" value="Sulf_transp"/>
    <property type="match status" value="1"/>
</dbReference>
<reference evidence="2 3" key="1">
    <citation type="submission" date="2023-07" db="EMBL/GenBank/DDBJ databases">
        <title>The novel representative of Negativicutes class, Anaeroselena agilis gen. nov. sp. nov.</title>
        <authorList>
            <person name="Prokofeva M.I."/>
            <person name="Elcheninov A.G."/>
            <person name="Klyukina A."/>
            <person name="Kublanov I.V."/>
            <person name="Frolov E.N."/>
            <person name="Podosokorskaya O.A."/>
        </authorList>
    </citation>
    <scope>NUCLEOTIDE SEQUENCE [LARGE SCALE GENOMIC DNA]</scope>
    <source>
        <strain evidence="2 3">4137-cl</strain>
    </source>
</reference>
<feature type="transmembrane region" description="Helical" evidence="1">
    <location>
        <begin position="71"/>
        <end position="94"/>
    </location>
</feature>
<keyword evidence="1" id="KW-0812">Transmembrane</keyword>
<evidence type="ECO:0000256" key="1">
    <source>
        <dbReference type="SAM" id="Phobius"/>
    </source>
</evidence>
<gene>
    <name evidence="2" type="ORF">Q4T40_10770</name>
</gene>
<feature type="transmembrane region" description="Helical" evidence="1">
    <location>
        <begin position="149"/>
        <end position="170"/>
    </location>
</feature>
<protein>
    <submittedName>
        <fullName evidence="2">YeeE/YedE thiosulfate transporter family protein</fullName>
    </submittedName>
</protein>
<evidence type="ECO:0000313" key="2">
    <source>
        <dbReference type="EMBL" id="MDT8901727.1"/>
    </source>
</evidence>
<dbReference type="InterPro" id="IPR007272">
    <property type="entry name" value="Sulf_transp_TsuA/YedE"/>
</dbReference>
<keyword evidence="1" id="KW-0472">Membrane</keyword>
<feature type="transmembrane region" description="Helical" evidence="1">
    <location>
        <begin position="35"/>
        <end position="59"/>
    </location>
</feature>